<keyword evidence="10 13" id="KW-0472">Membrane</keyword>
<evidence type="ECO:0000256" key="12">
    <source>
        <dbReference type="ARBA" id="ARBA00025078"/>
    </source>
</evidence>
<evidence type="ECO:0000256" key="5">
    <source>
        <dbReference type="ARBA" id="ARBA00022475"/>
    </source>
</evidence>
<dbReference type="InterPro" id="IPR006135">
    <property type="entry name" value="T3SS_substrate_exporter"/>
</dbReference>
<dbReference type="KEGG" id="din:Selin_1367"/>
<evidence type="ECO:0000256" key="7">
    <source>
        <dbReference type="ARBA" id="ARBA00022795"/>
    </source>
</evidence>
<dbReference type="PANTHER" id="PTHR30531:SF12">
    <property type="entry name" value="FLAGELLAR BIOSYNTHETIC PROTEIN FLHB"/>
    <property type="match status" value="1"/>
</dbReference>
<evidence type="ECO:0000256" key="1">
    <source>
        <dbReference type="ARBA" id="ARBA00004651"/>
    </source>
</evidence>
<feature type="transmembrane region" description="Helical" evidence="13">
    <location>
        <begin position="182"/>
        <end position="211"/>
    </location>
</feature>
<comment type="caution">
    <text evidence="13">Lacks conserved residue(s) required for the propagation of feature annotation.</text>
</comment>
<evidence type="ECO:0000256" key="9">
    <source>
        <dbReference type="ARBA" id="ARBA00022989"/>
    </source>
</evidence>
<reference evidence="15 16" key="1">
    <citation type="submission" date="2010-12" db="EMBL/GenBank/DDBJ databases">
        <title>Complete sequence of Desulfurispirillum indicum S5.</title>
        <authorList>
            <consortium name="US DOE Joint Genome Institute"/>
            <person name="Lucas S."/>
            <person name="Copeland A."/>
            <person name="Lapidus A."/>
            <person name="Cheng J.-F."/>
            <person name="Goodwin L."/>
            <person name="Pitluck S."/>
            <person name="Chertkov O."/>
            <person name="Held B."/>
            <person name="Detter J.C."/>
            <person name="Han C."/>
            <person name="Tapia R."/>
            <person name="Land M."/>
            <person name="Hauser L."/>
            <person name="Kyrpides N."/>
            <person name="Ivanova N."/>
            <person name="Mikhailova N."/>
            <person name="Haggblom M."/>
            <person name="Rauschenbach I."/>
            <person name="Bini E."/>
            <person name="Woyke T."/>
        </authorList>
    </citation>
    <scope>NUCLEOTIDE SEQUENCE [LARGE SCALE GENOMIC DNA]</scope>
    <source>
        <strain evidence="16">ATCC BAA-1389 / DSM 22839 / S5</strain>
    </source>
</reference>
<feature type="transmembrane region" description="Helical" evidence="13">
    <location>
        <begin position="37"/>
        <end position="60"/>
    </location>
</feature>
<keyword evidence="16" id="KW-1185">Reference proteome</keyword>
<protein>
    <recommendedName>
        <fullName evidence="3 13">Flagellar biosynthetic protein FlhB</fullName>
    </recommendedName>
</protein>
<comment type="similarity">
    <text evidence="2 13">Belongs to the type III secretion exporter family.</text>
</comment>
<dbReference type="GO" id="GO:0005886">
    <property type="term" value="C:plasma membrane"/>
    <property type="evidence" value="ECO:0007669"/>
    <property type="project" value="UniProtKB-SubCell"/>
</dbReference>
<dbReference type="InterPro" id="IPR006136">
    <property type="entry name" value="FlhB"/>
</dbReference>
<dbReference type="InterPro" id="IPR029025">
    <property type="entry name" value="T3SS_substrate_exporter_C"/>
</dbReference>
<dbReference type="eggNOG" id="COG1377">
    <property type="taxonomic scope" value="Bacteria"/>
</dbReference>
<keyword evidence="4 13" id="KW-0813">Transport</keyword>
<evidence type="ECO:0000256" key="8">
    <source>
        <dbReference type="ARBA" id="ARBA00022927"/>
    </source>
</evidence>
<keyword evidence="8 13" id="KW-0653">Protein transport</keyword>
<dbReference type="GO" id="GO:0044780">
    <property type="term" value="P:bacterial-type flagellum assembly"/>
    <property type="evidence" value="ECO:0007669"/>
    <property type="project" value="InterPro"/>
</dbReference>
<name>E6W666_DESIS</name>
<keyword evidence="7 13" id="KW-1005">Bacterial flagellum biogenesis</keyword>
<dbReference type="FunCoup" id="E6W666">
    <property type="interactions" value="84"/>
</dbReference>
<dbReference type="Pfam" id="PF01312">
    <property type="entry name" value="Bac_export_2"/>
    <property type="match status" value="1"/>
</dbReference>
<accession>E6W666</accession>
<evidence type="ECO:0000313" key="15">
    <source>
        <dbReference type="EMBL" id="ADU66102.1"/>
    </source>
</evidence>
<proteinExistence type="inferred from homology"/>
<dbReference type="OrthoDB" id="9807950at2"/>
<keyword evidence="15" id="KW-0282">Flagellum</keyword>
<keyword evidence="5 13" id="KW-1003">Cell membrane</keyword>
<evidence type="ECO:0000256" key="14">
    <source>
        <dbReference type="SAM" id="MobiDB-lite"/>
    </source>
</evidence>
<evidence type="ECO:0000256" key="4">
    <source>
        <dbReference type="ARBA" id="ARBA00022448"/>
    </source>
</evidence>
<evidence type="ECO:0000256" key="10">
    <source>
        <dbReference type="ARBA" id="ARBA00023136"/>
    </source>
</evidence>
<evidence type="ECO:0000256" key="13">
    <source>
        <dbReference type="RuleBase" id="RU364091"/>
    </source>
</evidence>
<dbReference type="Gene3D" id="3.40.1690.10">
    <property type="entry name" value="secretion proteins EscU"/>
    <property type="match status" value="1"/>
</dbReference>
<gene>
    <name evidence="13" type="primary">flhB</name>
    <name evidence="15" type="ordered locus">Selin_1367</name>
</gene>
<dbReference type="STRING" id="653733.Selin_1367"/>
<dbReference type="PRINTS" id="PR00950">
    <property type="entry name" value="TYPE3IMSPROT"/>
</dbReference>
<dbReference type="EMBL" id="CP002432">
    <property type="protein sequence ID" value="ADU66102.1"/>
    <property type="molecule type" value="Genomic_DNA"/>
</dbReference>
<dbReference type="Proteomes" id="UP000002572">
    <property type="component" value="Chromosome"/>
</dbReference>
<evidence type="ECO:0000313" key="16">
    <source>
        <dbReference type="Proteomes" id="UP000002572"/>
    </source>
</evidence>
<evidence type="ECO:0000256" key="2">
    <source>
        <dbReference type="ARBA" id="ARBA00010690"/>
    </source>
</evidence>
<dbReference type="NCBIfam" id="TIGR00328">
    <property type="entry name" value="flhB"/>
    <property type="match status" value="1"/>
</dbReference>
<dbReference type="InParanoid" id="E6W666"/>
<organism evidence="15 16">
    <name type="scientific">Desulfurispirillum indicum (strain ATCC BAA-1389 / DSM 22839 / S5)</name>
    <dbReference type="NCBI Taxonomy" id="653733"/>
    <lineage>
        <taxon>Bacteria</taxon>
        <taxon>Pseudomonadati</taxon>
        <taxon>Chrysiogenota</taxon>
        <taxon>Chrysiogenia</taxon>
        <taxon>Chrysiogenales</taxon>
        <taxon>Chrysiogenaceae</taxon>
        <taxon>Desulfurispirillum</taxon>
    </lineage>
</organism>
<dbReference type="MEROPS" id="N06.A01"/>
<feature type="region of interest" description="Disordered" evidence="14">
    <location>
        <begin position="1"/>
        <end position="29"/>
    </location>
</feature>
<keyword evidence="6 13" id="KW-0812">Transmembrane</keyword>
<keyword evidence="15" id="KW-0969">Cilium</keyword>
<evidence type="ECO:0000256" key="3">
    <source>
        <dbReference type="ARBA" id="ARBA00021622"/>
    </source>
</evidence>
<dbReference type="GO" id="GO:0009306">
    <property type="term" value="P:protein secretion"/>
    <property type="evidence" value="ECO:0007669"/>
    <property type="project" value="InterPro"/>
</dbReference>
<comment type="subcellular location">
    <subcellularLocation>
        <location evidence="1">Cell membrane</location>
        <topology evidence="1">Multi-pass membrane protein</topology>
    </subcellularLocation>
</comment>
<dbReference type="SUPFAM" id="SSF160544">
    <property type="entry name" value="EscU C-terminal domain-like"/>
    <property type="match status" value="1"/>
</dbReference>
<evidence type="ECO:0000256" key="11">
    <source>
        <dbReference type="ARBA" id="ARBA00023225"/>
    </source>
</evidence>
<dbReference type="AlphaFoldDB" id="E6W666"/>
<keyword evidence="9 13" id="KW-1133">Transmembrane helix</keyword>
<comment type="function">
    <text evidence="12 13">Required for formation of the rod structure in the basal body of the flagellar apparatus. Together with FliI and FliH, may constitute the export apparatus of flagellin.</text>
</comment>
<dbReference type="PANTHER" id="PTHR30531">
    <property type="entry name" value="FLAGELLAR BIOSYNTHETIC PROTEIN FLHB"/>
    <property type="match status" value="1"/>
</dbReference>
<sequence length="354" mass="40529">MPPESDQEKTEEPTPKKLEKAREEGNVAKSKDMSDTAVLFAGVMTLYFLHERMLEGFFAIMRNYLDLTRNTFPTINEMPSFGITILLQMLHILWPLFLALTLFALAINIGQIGLLWSSKAVAPKWSKLNPIKGIAQKFSLKNLIEVTKSLLKVSVFGPVAYFIAKDEFGSILMMMHLTPIEIFATALMIIFKIWITIILIMLIVSAVDFYFQKYQHHEKLKMSKQEVKEERKQMDGNPEVKQRIRSLQREMAMKRMMGDVPKSDVVITNPLFLAVALKYDTEVKAAPYLVAKGQELVAQRIRDLALEHDIPIQQDPLLARQLYDSLEPGDEITHELYQAVAEILAEIYRQKGKI</sequence>
<keyword evidence="11 13" id="KW-1006">Bacterial flagellum protein export</keyword>
<keyword evidence="15" id="KW-0966">Cell projection</keyword>
<dbReference type="HOGENOM" id="CLU_041013_1_0_0"/>
<feature type="transmembrane region" description="Helical" evidence="13">
    <location>
        <begin position="81"/>
        <end position="107"/>
    </location>
</feature>
<dbReference type="Gene3D" id="6.10.250.2080">
    <property type="match status" value="1"/>
</dbReference>
<evidence type="ECO:0000256" key="6">
    <source>
        <dbReference type="ARBA" id="ARBA00022692"/>
    </source>
</evidence>
<dbReference type="RefSeq" id="WP_013505983.1">
    <property type="nucleotide sequence ID" value="NC_014836.1"/>
</dbReference>